<dbReference type="EMBL" id="OBEL01000007">
    <property type="protein sequence ID" value="SNZ21154.1"/>
    <property type="molecule type" value="Genomic_DNA"/>
</dbReference>
<evidence type="ECO:0000256" key="2">
    <source>
        <dbReference type="ARBA" id="ARBA00023015"/>
    </source>
</evidence>
<dbReference type="NCBIfam" id="NF002964">
    <property type="entry name" value="PRK03635.1"/>
    <property type="match status" value="1"/>
</dbReference>
<dbReference type="Gene3D" id="1.10.10.10">
    <property type="entry name" value="Winged helix-like DNA-binding domain superfamily/Winged helix DNA-binding domain"/>
    <property type="match status" value="1"/>
</dbReference>
<organism evidence="6 7">
    <name type="scientific">Cohaesibacter gelatinilyticus</name>
    <dbReference type="NCBI Taxonomy" id="372072"/>
    <lineage>
        <taxon>Bacteria</taxon>
        <taxon>Pseudomonadati</taxon>
        <taxon>Pseudomonadota</taxon>
        <taxon>Alphaproteobacteria</taxon>
        <taxon>Hyphomicrobiales</taxon>
        <taxon>Cohaesibacteraceae</taxon>
    </lineage>
</organism>
<gene>
    <name evidence="6" type="ORF">SAMN06265368_4271</name>
</gene>
<evidence type="ECO:0000256" key="4">
    <source>
        <dbReference type="ARBA" id="ARBA00023163"/>
    </source>
</evidence>
<keyword evidence="4" id="KW-0804">Transcription</keyword>
<evidence type="ECO:0000259" key="5">
    <source>
        <dbReference type="PROSITE" id="PS50931"/>
    </source>
</evidence>
<name>A0A285PHG0_9HYPH</name>
<dbReference type="SUPFAM" id="SSF46785">
    <property type="entry name" value="Winged helix' DNA-binding domain"/>
    <property type="match status" value="1"/>
</dbReference>
<dbReference type="NCBIfam" id="TIGR03298">
    <property type="entry name" value="argP"/>
    <property type="match status" value="1"/>
</dbReference>
<accession>A0A285PHG0</accession>
<keyword evidence="2" id="KW-0805">Transcription regulation</keyword>
<dbReference type="InterPro" id="IPR000847">
    <property type="entry name" value="LysR_HTH_N"/>
</dbReference>
<dbReference type="PANTHER" id="PTHR30579">
    <property type="entry name" value="TRANSCRIPTIONAL REGULATOR"/>
    <property type="match status" value="1"/>
</dbReference>
<dbReference type="GO" id="GO:0003700">
    <property type="term" value="F:DNA-binding transcription factor activity"/>
    <property type="evidence" value="ECO:0007669"/>
    <property type="project" value="InterPro"/>
</dbReference>
<dbReference type="PRINTS" id="PR00039">
    <property type="entry name" value="HTHLYSR"/>
</dbReference>
<feature type="domain" description="HTH lysR-type" evidence="5">
    <location>
        <begin position="2"/>
        <end position="58"/>
    </location>
</feature>
<dbReference type="RefSeq" id="WP_097155539.1">
    <property type="nucleotide sequence ID" value="NZ_OBEL01000007.1"/>
</dbReference>
<evidence type="ECO:0000313" key="6">
    <source>
        <dbReference type="EMBL" id="SNZ21154.1"/>
    </source>
</evidence>
<reference evidence="6 7" key="1">
    <citation type="submission" date="2017-09" db="EMBL/GenBank/DDBJ databases">
        <authorList>
            <person name="Ehlers B."/>
            <person name="Leendertz F.H."/>
        </authorList>
    </citation>
    <scope>NUCLEOTIDE SEQUENCE [LARGE SCALE GENOMIC DNA]</scope>
    <source>
        <strain evidence="6 7">DSM 18289</strain>
    </source>
</reference>
<evidence type="ECO:0000256" key="3">
    <source>
        <dbReference type="ARBA" id="ARBA00023125"/>
    </source>
</evidence>
<dbReference type="InterPro" id="IPR050176">
    <property type="entry name" value="LTTR"/>
</dbReference>
<dbReference type="PROSITE" id="PS50931">
    <property type="entry name" value="HTH_LYSR"/>
    <property type="match status" value="1"/>
</dbReference>
<dbReference type="Pfam" id="PF03466">
    <property type="entry name" value="LysR_substrate"/>
    <property type="match status" value="1"/>
</dbReference>
<dbReference type="OrthoDB" id="7840053at2"/>
<proteinExistence type="inferred from homology"/>
<dbReference type="InterPro" id="IPR036388">
    <property type="entry name" value="WH-like_DNA-bd_sf"/>
</dbReference>
<dbReference type="GO" id="GO:0003677">
    <property type="term" value="F:DNA binding"/>
    <property type="evidence" value="ECO:0007669"/>
    <property type="project" value="UniProtKB-KW"/>
</dbReference>
<dbReference type="Pfam" id="PF00126">
    <property type="entry name" value="HTH_1"/>
    <property type="match status" value="1"/>
</dbReference>
<dbReference type="Proteomes" id="UP000219439">
    <property type="component" value="Unassembled WGS sequence"/>
</dbReference>
<comment type="similarity">
    <text evidence="1">Belongs to the LysR transcriptional regulatory family.</text>
</comment>
<dbReference type="SUPFAM" id="SSF53850">
    <property type="entry name" value="Periplasmic binding protein-like II"/>
    <property type="match status" value="1"/>
</dbReference>
<dbReference type="InterPro" id="IPR017685">
    <property type="entry name" value="ArgP"/>
</dbReference>
<evidence type="ECO:0000313" key="7">
    <source>
        <dbReference type="Proteomes" id="UP000219439"/>
    </source>
</evidence>
<dbReference type="Gene3D" id="3.40.190.290">
    <property type="match status" value="1"/>
</dbReference>
<keyword evidence="7" id="KW-1185">Reference proteome</keyword>
<dbReference type="InterPro" id="IPR036390">
    <property type="entry name" value="WH_DNA-bd_sf"/>
</dbReference>
<dbReference type="AlphaFoldDB" id="A0A285PHG0"/>
<dbReference type="PANTHER" id="PTHR30579:SF2">
    <property type="entry name" value="HTH-TYPE TRANSCRIPTIONAL REGULATOR ARGP"/>
    <property type="match status" value="1"/>
</dbReference>
<protein>
    <submittedName>
        <fullName evidence="6">LysR family transcriptional regulator, chromosome initiation inhibitor</fullName>
    </submittedName>
</protein>
<dbReference type="InterPro" id="IPR005119">
    <property type="entry name" value="LysR_subst-bd"/>
</dbReference>
<evidence type="ECO:0000256" key="1">
    <source>
        <dbReference type="ARBA" id="ARBA00009437"/>
    </source>
</evidence>
<keyword evidence="3" id="KW-0238">DNA-binding</keyword>
<dbReference type="NCBIfam" id="NF009888">
    <property type="entry name" value="PRK13348.1"/>
    <property type="match status" value="1"/>
</dbReference>
<sequence>MFDYDLLEALASVVRTGSFDRAAKQLHVTPSAISQRVKLLEERVGTVLVVRGQPCEATEAGLRLCQHLEQVALMEGNVRDALPGSADGMGHAVPVRIAINADSLDTWFVNAIAELPDVLFDVVVDDQDHSDEWLRRGEVAGAVTSRSQSIQGCDSKLIGNLRYQATASPVFIEKFFPDGQVTLDALKQAPCMIFDRKDQLQYRWMKQVFGQDFSPPSHWLPSTNAFVKGALAGIGWGMNPELLVADHIASGRLAPLVPGTPFDVPLYWQANRVAGASIAKVSEAVLKAGRAALRATTE</sequence>